<dbReference type="Proteomes" id="UP000277671">
    <property type="component" value="Unassembled WGS sequence"/>
</dbReference>
<keyword evidence="2" id="KW-0732">Signal</keyword>
<name>A0A495JS21_9ACTN</name>
<comment type="caution">
    <text evidence="3">The sequence shown here is derived from an EMBL/GenBank/DDBJ whole genome shotgun (WGS) entry which is preliminary data.</text>
</comment>
<dbReference type="InterPro" id="IPR021884">
    <property type="entry name" value="Ice-bd_prot"/>
</dbReference>
<evidence type="ECO:0000313" key="4">
    <source>
        <dbReference type="Proteomes" id="UP000277671"/>
    </source>
</evidence>
<dbReference type="EMBL" id="RBKT01000001">
    <property type="protein sequence ID" value="RKR91154.1"/>
    <property type="molecule type" value="Genomic_DNA"/>
</dbReference>
<proteinExistence type="inferred from homology"/>
<protein>
    <submittedName>
        <fullName evidence="3">Uncharacterized protein DUF3494</fullName>
    </submittedName>
</protein>
<accession>A0A495JS21</accession>
<dbReference type="Pfam" id="PF11999">
    <property type="entry name" value="Ice_binding"/>
    <property type="match status" value="1"/>
</dbReference>
<dbReference type="AlphaFoldDB" id="A0A495JS21"/>
<evidence type="ECO:0000256" key="1">
    <source>
        <dbReference type="ARBA" id="ARBA00005445"/>
    </source>
</evidence>
<comment type="similarity">
    <text evidence="1">Belongs to the ice-binding protein family.</text>
</comment>
<reference evidence="3 4" key="1">
    <citation type="submission" date="2018-10" db="EMBL/GenBank/DDBJ databases">
        <title>Sequencing the genomes of 1000 actinobacteria strains.</title>
        <authorList>
            <person name="Klenk H.-P."/>
        </authorList>
    </citation>
    <scope>NUCLEOTIDE SEQUENCE [LARGE SCALE GENOMIC DNA]</scope>
    <source>
        <strain evidence="3 4">DSM 45175</strain>
    </source>
</reference>
<dbReference type="RefSeq" id="WP_211349386.1">
    <property type="nucleotide sequence ID" value="NZ_RBKT01000001.1"/>
</dbReference>
<evidence type="ECO:0000313" key="3">
    <source>
        <dbReference type="EMBL" id="RKR91154.1"/>
    </source>
</evidence>
<evidence type="ECO:0000256" key="2">
    <source>
        <dbReference type="ARBA" id="ARBA00022729"/>
    </source>
</evidence>
<organism evidence="3 4">
    <name type="scientific">Micromonospora pisi</name>
    <dbReference type="NCBI Taxonomy" id="589240"/>
    <lineage>
        <taxon>Bacteria</taxon>
        <taxon>Bacillati</taxon>
        <taxon>Actinomycetota</taxon>
        <taxon>Actinomycetes</taxon>
        <taxon>Micromonosporales</taxon>
        <taxon>Micromonosporaceae</taxon>
        <taxon>Micromonospora</taxon>
    </lineage>
</organism>
<sequence length="393" mass="39682">MEPLRPTITRRRLRAMDRLAVTLVLVLVGATTLLVDVVAPRSARAETVPVPLGSAADFAILAGTTVTSTGLSMVTGDIGVSPGTAVTGFPPGQVNGSIHSNDGPAVQAQADLAIAYNNAVARTTTDTISDNLGGTTMTTGVYNSVSGTFGITGTLTLDAEGDPSAVFIFKTASTLITAADSTVNLINGAQSCNVFWQVGSSATFGANSTLRGDVLAFTSITVGAGLVVDGRTLAINGAVTLDTDTITRSTCAEPRELSITAPEAADLGSAAPGGTVSANLGPVTVGDLRGLEDATWIATVVASDFVTTGSPVQTITSVNVSYWSGPATSTTGTFASGQPTPQDAQTIDVERTAYTLTGGRGTNSATWDPVVSVQLPLAAVSGEYTGTVTFSVA</sequence>
<gene>
    <name evidence="3" type="ORF">BDK92_5545</name>
</gene>
<keyword evidence="4" id="KW-1185">Reference proteome</keyword>